<dbReference type="PROSITE" id="PS50112">
    <property type="entry name" value="PAS"/>
    <property type="match status" value="1"/>
</dbReference>
<dbReference type="PROSITE" id="PS50883">
    <property type="entry name" value="EAL"/>
    <property type="match status" value="1"/>
</dbReference>
<evidence type="ECO:0000313" key="4">
    <source>
        <dbReference type="EMBL" id="XCI28563.1"/>
    </source>
</evidence>
<dbReference type="InterPro" id="IPR052155">
    <property type="entry name" value="Biofilm_reg_signaling"/>
</dbReference>
<gene>
    <name evidence="4" type="ORF">PRVXH_002527</name>
</gene>
<dbReference type="InterPro" id="IPR000014">
    <property type="entry name" value="PAS"/>
</dbReference>
<dbReference type="SUPFAM" id="SSF55785">
    <property type="entry name" value="PYP-like sensor domain (PAS domain)"/>
    <property type="match status" value="1"/>
</dbReference>
<dbReference type="PANTHER" id="PTHR44757:SF2">
    <property type="entry name" value="BIOFILM ARCHITECTURE MAINTENANCE PROTEIN MBAA"/>
    <property type="match status" value="1"/>
</dbReference>
<dbReference type="Gene3D" id="3.20.20.450">
    <property type="entry name" value="EAL domain"/>
    <property type="match status" value="1"/>
</dbReference>
<dbReference type="CDD" id="cd01949">
    <property type="entry name" value="GGDEF"/>
    <property type="match status" value="1"/>
</dbReference>
<dbReference type="SMART" id="SM00267">
    <property type="entry name" value="GGDEF"/>
    <property type="match status" value="1"/>
</dbReference>
<reference evidence="4" key="2">
    <citation type="submission" date="2024-06" db="EMBL/GenBank/DDBJ databases">
        <authorList>
            <person name="Petrova K.O."/>
            <person name="Toshchakov S.V."/>
            <person name="Boltjanskaja Y.V."/>
            <person name="Kevbrin V.V."/>
        </authorList>
    </citation>
    <scope>NUCLEOTIDE SEQUENCE</scope>
    <source>
        <strain evidence="4">Z-710</strain>
    </source>
</reference>
<dbReference type="SUPFAM" id="SSF141868">
    <property type="entry name" value="EAL domain-like"/>
    <property type="match status" value="1"/>
</dbReference>
<feature type="domain" description="EAL" evidence="2">
    <location>
        <begin position="343"/>
        <end position="591"/>
    </location>
</feature>
<dbReference type="RefSeq" id="WP_353893117.1">
    <property type="nucleotide sequence ID" value="NZ_CP159485.1"/>
</dbReference>
<feature type="domain" description="PAS" evidence="1">
    <location>
        <begin position="50"/>
        <end position="120"/>
    </location>
</feature>
<evidence type="ECO:0000259" key="2">
    <source>
        <dbReference type="PROSITE" id="PS50883"/>
    </source>
</evidence>
<dbReference type="InterPro" id="IPR001633">
    <property type="entry name" value="EAL_dom"/>
</dbReference>
<protein>
    <submittedName>
        <fullName evidence="4">EAL domain-containing protein</fullName>
    </submittedName>
</protein>
<dbReference type="InterPro" id="IPR035965">
    <property type="entry name" value="PAS-like_dom_sf"/>
</dbReference>
<dbReference type="Gene3D" id="3.30.70.270">
    <property type="match status" value="1"/>
</dbReference>
<dbReference type="Pfam" id="PF08447">
    <property type="entry name" value="PAS_3"/>
    <property type="match status" value="1"/>
</dbReference>
<dbReference type="Pfam" id="PF00990">
    <property type="entry name" value="GGDEF"/>
    <property type="match status" value="1"/>
</dbReference>
<dbReference type="CDD" id="cd00130">
    <property type="entry name" value="PAS"/>
    <property type="match status" value="1"/>
</dbReference>
<dbReference type="NCBIfam" id="TIGR00229">
    <property type="entry name" value="sensory_box"/>
    <property type="match status" value="1"/>
</dbReference>
<proteinExistence type="predicted"/>
<dbReference type="PROSITE" id="PS50887">
    <property type="entry name" value="GGDEF"/>
    <property type="match status" value="1"/>
</dbReference>
<evidence type="ECO:0000259" key="3">
    <source>
        <dbReference type="PROSITE" id="PS50887"/>
    </source>
</evidence>
<dbReference type="InterPro" id="IPR035919">
    <property type="entry name" value="EAL_sf"/>
</dbReference>
<dbReference type="AlphaFoldDB" id="A0AAU8HSX8"/>
<dbReference type="InterPro" id="IPR000160">
    <property type="entry name" value="GGDEF_dom"/>
</dbReference>
<dbReference type="Gene3D" id="3.30.450.20">
    <property type="entry name" value="PAS domain"/>
    <property type="match status" value="1"/>
</dbReference>
<dbReference type="InterPro" id="IPR043128">
    <property type="entry name" value="Rev_trsase/Diguanyl_cyclase"/>
</dbReference>
<dbReference type="NCBIfam" id="TIGR00254">
    <property type="entry name" value="GGDEF"/>
    <property type="match status" value="1"/>
</dbReference>
<reference evidence="4" key="1">
    <citation type="journal article" date="2018" name="Antonie Van Leeuwenhoek">
        <title>Proteinivorax hydrogeniformans sp. nov., an anaerobic, haloalkaliphilic bacterium fermenting proteinaceous compounds with high hydrogen production.</title>
        <authorList>
            <person name="Boltyanskaya Y."/>
            <person name="Detkova E."/>
            <person name="Pimenov N."/>
            <person name="Kevbrin V."/>
        </authorList>
    </citation>
    <scope>NUCLEOTIDE SEQUENCE</scope>
    <source>
        <strain evidence="4">Z-710</strain>
    </source>
</reference>
<dbReference type="PANTHER" id="PTHR44757">
    <property type="entry name" value="DIGUANYLATE CYCLASE DGCP"/>
    <property type="match status" value="1"/>
</dbReference>
<organism evidence="4">
    <name type="scientific">Proteinivorax hydrogeniformans</name>
    <dbReference type="NCBI Taxonomy" id="1826727"/>
    <lineage>
        <taxon>Bacteria</taxon>
        <taxon>Bacillati</taxon>
        <taxon>Bacillota</taxon>
        <taxon>Clostridia</taxon>
        <taxon>Eubacteriales</taxon>
        <taxon>Proteinivoracaceae</taxon>
        <taxon>Proteinivorax</taxon>
    </lineage>
</organism>
<dbReference type="InterPro" id="IPR013655">
    <property type="entry name" value="PAS_fold_3"/>
</dbReference>
<feature type="domain" description="GGDEF" evidence="3">
    <location>
        <begin position="201"/>
        <end position="334"/>
    </location>
</feature>
<dbReference type="InterPro" id="IPR029787">
    <property type="entry name" value="Nucleotide_cyclase"/>
</dbReference>
<dbReference type="EMBL" id="CP159485">
    <property type="protein sequence ID" value="XCI28563.1"/>
    <property type="molecule type" value="Genomic_DNA"/>
</dbReference>
<name>A0AAU8HSX8_9FIRM</name>
<evidence type="ECO:0000259" key="1">
    <source>
        <dbReference type="PROSITE" id="PS50112"/>
    </source>
</evidence>
<accession>A0AAU8HSX8</accession>
<dbReference type="SMART" id="SM00091">
    <property type="entry name" value="PAS"/>
    <property type="match status" value="1"/>
</dbReference>
<sequence length="591" mass="68020">MALTTIVVYFLVKRRVALYKDASQKAHVAFKEFHKTYKQLSSYQEEVKYQTDLNDNIFERAQVIIVIGDEHGNLKKLNPFGEKTFGYKESELMDKKWVDYIIPEGNKKYINEIFERLKQGKELKDFETQNLTKHGQVLDVLWNTSVIQGRETEYVFIGTDLTNRKKSEQALKHLAYHDQLTGLPNRAMLKQIIDKSTKKSGRLALLHLDIDNFKYINDSLGYNFGNIFLQSIANELSKAVKSPDILASLDGDEFAILIQDVQSKEDLVKEARAIKDLVRKRWEVNNYDFFVSVSMGGALYPDDCLTSEDLLRNAEIAMYYAKETGRDKGLLYTEKTEEKNIDYVKKASRIQHAIEKDQFSLYYQPQVSLTGKRITGVEALVRWIHPTDGFVSPGEFIPLAEKTGQIRDIEKWVVSEALNQKKKWEQQGVDLKVSINLSTTTLNSDLQIFSLKELLSSYDVRLDQITFEITETAIISNLEEVIERLNSLKELGVKIALDDFGTGYSSMNYLKKLPIDQIKLDRSFIDKVEKSKEDEVIIKSILYLAKKFNYDVIAEGIETENQLQKLKNFECPTGQGYLFSRPVPAYELNLN</sequence>
<dbReference type="SUPFAM" id="SSF55073">
    <property type="entry name" value="Nucleotide cyclase"/>
    <property type="match status" value="1"/>
</dbReference>
<dbReference type="Pfam" id="PF00563">
    <property type="entry name" value="EAL"/>
    <property type="match status" value="1"/>
</dbReference>
<dbReference type="SMART" id="SM00052">
    <property type="entry name" value="EAL"/>
    <property type="match status" value="1"/>
</dbReference>
<dbReference type="CDD" id="cd01948">
    <property type="entry name" value="EAL"/>
    <property type="match status" value="1"/>
</dbReference>